<evidence type="ECO:0000313" key="2">
    <source>
        <dbReference type="Proteomes" id="UP001519887"/>
    </source>
</evidence>
<accession>A0ABS7BVD4</accession>
<dbReference type="Proteomes" id="UP001519887">
    <property type="component" value="Unassembled WGS sequence"/>
</dbReference>
<comment type="caution">
    <text evidence="1">The sequence shown here is derived from an EMBL/GenBank/DDBJ whole genome shotgun (WGS) entry which is preliminary data.</text>
</comment>
<dbReference type="Gene3D" id="1.10.246.150">
    <property type="match status" value="1"/>
</dbReference>
<dbReference type="Pfam" id="PF05135">
    <property type="entry name" value="Phage_connect_1"/>
    <property type="match status" value="1"/>
</dbReference>
<proteinExistence type="predicted"/>
<reference evidence="1 2" key="1">
    <citation type="submission" date="2021-07" db="EMBL/GenBank/DDBJ databases">
        <title>Paenibacillus radiodurans sp. nov., isolated from the southeastern edge of Tengger Desert.</title>
        <authorList>
            <person name="Zhang G."/>
        </authorList>
    </citation>
    <scope>NUCLEOTIDE SEQUENCE [LARGE SCALE GENOMIC DNA]</scope>
    <source>
        <strain evidence="1 2">CCM 7311</strain>
    </source>
</reference>
<keyword evidence="2" id="KW-1185">Reference proteome</keyword>
<sequence>MLTTLARAKSLLGLAEEDISQDALLLISLKAASRAIEDRCRRSFCLLEHIEHCTGLPGPFLSVRQYPIRSVSSIMSDHGGALDPFEIVEETPGLLYRACGWPRGERSIVITYRAGYVLPEQGTEEEPSDLPETLEWACVLLAQHLQRTPGVQSERVGDISVTYSSTPNITDMPAAVEALIAPHIRIL</sequence>
<name>A0ABS7BVD4_9BACL</name>
<dbReference type="RefSeq" id="WP_210045137.1">
    <property type="nucleotide sequence ID" value="NZ_JBHLVU010000013.1"/>
</dbReference>
<protein>
    <submittedName>
        <fullName evidence="1">Phage head-tail connector protein</fullName>
    </submittedName>
</protein>
<organism evidence="1 2">
    <name type="scientific">Paenibacillus sepulcri</name>
    <dbReference type="NCBI Taxonomy" id="359917"/>
    <lineage>
        <taxon>Bacteria</taxon>
        <taxon>Bacillati</taxon>
        <taxon>Bacillota</taxon>
        <taxon>Bacilli</taxon>
        <taxon>Bacillales</taxon>
        <taxon>Paenibacillaceae</taxon>
        <taxon>Paenibacillus</taxon>
    </lineage>
</organism>
<dbReference type="InterPro" id="IPR053746">
    <property type="entry name" value="Viral_HT_Connector_Assembly"/>
</dbReference>
<gene>
    <name evidence="1" type="ORF">K0U00_00130</name>
</gene>
<dbReference type="InterPro" id="IPR021146">
    <property type="entry name" value="Phage_gp6-like_head-tail"/>
</dbReference>
<evidence type="ECO:0000313" key="1">
    <source>
        <dbReference type="EMBL" id="MBW7452446.1"/>
    </source>
</evidence>
<dbReference type="EMBL" id="JAHZIK010000001">
    <property type="protein sequence ID" value="MBW7452446.1"/>
    <property type="molecule type" value="Genomic_DNA"/>
</dbReference>